<dbReference type="PANTHER" id="PTHR43884">
    <property type="entry name" value="ACYL-COA DEHYDROGENASE"/>
    <property type="match status" value="1"/>
</dbReference>
<dbReference type="PANTHER" id="PTHR43884:SF12">
    <property type="entry name" value="ISOVALERYL-COA DEHYDROGENASE, MITOCHONDRIAL-RELATED"/>
    <property type="match status" value="1"/>
</dbReference>
<dbReference type="InterPro" id="IPR037069">
    <property type="entry name" value="AcylCoA_DH/ox_N_sf"/>
</dbReference>
<feature type="domain" description="Acyl-CoA dehydrogenase/oxidase N-terminal" evidence="1">
    <location>
        <begin position="7"/>
        <end position="89"/>
    </location>
</feature>
<name>A0ABQ6JG99_9ACTN</name>
<dbReference type="SUPFAM" id="SSF56645">
    <property type="entry name" value="Acyl-CoA dehydrogenase NM domain-like"/>
    <property type="match status" value="1"/>
</dbReference>
<dbReference type="InterPro" id="IPR013786">
    <property type="entry name" value="AcylCoA_DH/ox_N"/>
</dbReference>
<dbReference type="Proteomes" id="UP001157017">
    <property type="component" value="Unassembled WGS sequence"/>
</dbReference>
<dbReference type="Pfam" id="PF02771">
    <property type="entry name" value="Acyl-CoA_dh_N"/>
    <property type="match status" value="1"/>
</dbReference>
<sequence>MRRTLYSEEHEALRATTREFLQRHVVPRMDEFVEARALPREFWLEAGKAGLLGLHVPDEWGGGGSEDYLFGTVAAEEIARVSASIRLVHRHPRQRLRAVPRRA</sequence>
<comment type="caution">
    <text evidence="2">The sequence shown here is derived from an EMBL/GenBank/DDBJ whole genome shotgun (WGS) entry which is preliminary data.</text>
</comment>
<dbReference type="Gene3D" id="1.10.540.10">
    <property type="entry name" value="Acyl-CoA dehydrogenase/oxidase, N-terminal domain"/>
    <property type="match status" value="1"/>
</dbReference>
<dbReference type="EMBL" id="BSUZ01000001">
    <property type="protein sequence ID" value="GMA85806.1"/>
    <property type="molecule type" value="Genomic_DNA"/>
</dbReference>
<keyword evidence="3" id="KW-1185">Reference proteome</keyword>
<evidence type="ECO:0000313" key="3">
    <source>
        <dbReference type="Proteomes" id="UP001157017"/>
    </source>
</evidence>
<gene>
    <name evidence="2" type="ORF">GCM10025868_10560</name>
</gene>
<evidence type="ECO:0000259" key="1">
    <source>
        <dbReference type="Pfam" id="PF02771"/>
    </source>
</evidence>
<dbReference type="InterPro" id="IPR009100">
    <property type="entry name" value="AcylCoA_DH/oxidase_NM_dom_sf"/>
</dbReference>
<reference evidence="3" key="1">
    <citation type="journal article" date="2019" name="Int. J. Syst. Evol. Microbiol.">
        <title>The Global Catalogue of Microorganisms (GCM) 10K type strain sequencing project: providing services to taxonomists for standard genome sequencing and annotation.</title>
        <authorList>
            <consortium name="The Broad Institute Genomics Platform"/>
            <consortium name="The Broad Institute Genome Sequencing Center for Infectious Disease"/>
            <person name="Wu L."/>
            <person name="Ma J."/>
        </authorList>
    </citation>
    <scope>NUCLEOTIDE SEQUENCE [LARGE SCALE GENOMIC DNA]</scope>
    <source>
        <strain evidence="3">NBRC 108730</strain>
    </source>
</reference>
<evidence type="ECO:0000313" key="2">
    <source>
        <dbReference type="EMBL" id="GMA85806.1"/>
    </source>
</evidence>
<proteinExistence type="predicted"/>
<accession>A0ABQ6JG99</accession>
<protein>
    <recommendedName>
        <fullName evidence="1">Acyl-CoA dehydrogenase/oxidase N-terminal domain-containing protein</fullName>
    </recommendedName>
</protein>
<organism evidence="2 3">
    <name type="scientific">Angustibacter aerolatus</name>
    <dbReference type="NCBI Taxonomy" id="1162965"/>
    <lineage>
        <taxon>Bacteria</taxon>
        <taxon>Bacillati</taxon>
        <taxon>Actinomycetota</taxon>
        <taxon>Actinomycetes</taxon>
        <taxon>Kineosporiales</taxon>
        <taxon>Kineosporiaceae</taxon>
    </lineage>
</organism>